<dbReference type="Proteomes" id="UP000224567">
    <property type="component" value="Unassembled WGS sequence"/>
</dbReference>
<dbReference type="PANTHER" id="PTHR45835">
    <property type="entry name" value="YALI0A06105P"/>
    <property type="match status" value="1"/>
</dbReference>
<evidence type="ECO:0000313" key="2">
    <source>
        <dbReference type="Proteomes" id="UP000224567"/>
    </source>
</evidence>
<protein>
    <recommendedName>
        <fullName evidence="3">Integrase catalytic domain-containing protein</fullName>
    </recommendedName>
</protein>
<name>A0A2G2XPQ1_CAPBA</name>
<accession>A0A2G2XPQ1</accession>
<reference evidence="2" key="2">
    <citation type="journal article" date="2017" name="J. Anim. Genet.">
        <title>Multiple reference genome sequences of hot pepper reveal the massive evolution of plant disease resistance genes by retroduplication.</title>
        <authorList>
            <person name="Kim S."/>
            <person name="Park J."/>
            <person name="Yeom S.-I."/>
            <person name="Kim Y.-M."/>
            <person name="Seo E."/>
            <person name="Kim K.-T."/>
            <person name="Kim M.-S."/>
            <person name="Lee J.M."/>
            <person name="Cheong K."/>
            <person name="Shin H.-S."/>
            <person name="Kim S.-B."/>
            <person name="Han K."/>
            <person name="Lee J."/>
            <person name="Park M."/>
            <person name="Lee H.-A."/>
            <person name="Lee H.-Y."/>
            <person name="Lee Y."/>
            <person name="Oh S."/>
            <person name="Lee J.H."/>
            <person name="Choi E."/>
            <person name="Choi E."/>
            <person name="Lee S.E."/>
            <person name="Jeon J."/>
            <person name="Kim H."/>
            <person name="Choi G."/>
            <person name="Song H."/>
            <person name="Lee J."/>
            <person name="Lee S.-C."/>
            <person name="Kwon J.-K."/>
            <person name="Lee H.-Y."/>
            <person name="Koo N."/>
            <person name="Hong Y."/>
            <person name="Kim R.W."/>
            <person name="Kang W.-H."/>
            <person name="Huh J.H."/>
            <person name="Kang B.-C."/>
            <person name="Yang T.-J."/>
            <person name="Lee Y.-H."/>
            <person name="Bennetzen J.L."/>
            <person name="Choi D."/>
        </authorList>
    </citation>
    <scope>NUCLEOTIDE SEQUENCE [LARGE SCALE GENOMIC DNA]</scope>
    <source>
        <strain evidence="2">cv. PBC81</strain>
    </source>
</reference>
<dbReference type="InterPro" id="IPR036397">
    <property type="entry name" value="RNaseH_sf"/>
</dbReference>
<dbReference type="AlphaFoldDB" id="A0A2G2XPQ1"/>
<keyword evidence="2" id="KW-1185">Reference proteome</keyword>
<dbReference type="OrthoDB" id="1304707at2759"/>
<gene>
    <name evidence="1" type="ORF">CQW23_01839</name>
</gene>
<proteinExistence type="predicted"/>
<dbReference type="GO" id="GO:0003676">
    <property type="term" value="F:nucleic acid binding"/>
    <property type="evidence" value="ECO:0007669"/>
    <property type="project" value="InterPro"/>
</dbReference>
<dbReference type="PANTHER" id="PTHR45835:SF91">
    <property type="entry name" value="RETROTRANSPOSON, TY3-GYPSY SUBCLASS-LIKE PROTEIN"/>
    <property type="match status" value="1"/>
</dbReference>
<comment type="caution">
    <text evidence="1">The sequence shown here is derived from an EMBL/GenBank/DDBJ whole genome shotgun (WGS) entry which is preliminary data.</text>
</comment>
<organism evidence="1 2">
    <name type="scientific">Capsicum baccatum</name>
    <name type="common">Peruvian pepper</name>
    <dbReference type="NCBI Taxonomy" id="33114"/>
    <lineage>
        <taxon>Eukaryota</taxon>
        <taxon>Viridiplantae</taxon>
        <taxon>Streptophyta</taxon>
        <taxon>Embryophyta</taxon>
        <taxon>Tracheophyta</taxon>
        <taxon>Spermatophyta</taxon>
        <taxon>Magnoliopsida</taxon>
        <taxon>eudicotyledons</taxon>
        <taxon>Gunneridae</taxon>
        <taxon>Pentapetalae</taxon>
        <taxon>asterids</taxon>
        <taxon>lamiids</taxon>
        <taxon>Solanales</taxon>
        <taxon>Solanaceae</taxon>
        <taxon>Solanoideae</taxon>
        <taxon>Capsiceae</taxon>
        <taxon>Capsicum</taxon>
    </lineage>
</organism>
<dbReference type="EMBL" id="MLFT02000001">
    <property type="protein sequence ID" value="PHT59476.1"/>
    <property type="molecule type" value="Genomic_DNA"/>
</dbReference>
<reference evidence="1 2" key="1">
    <citation type="journal article" date="2017" name="Genome Biol.">
        <title>New reference genome sequences of hot pepper reveal the massive evolution of plant disease-resistance genes by retroduplication.</title>
        <authorList>
            <person name="Kim S."/>
            <person name="Park J."/>
            <person name="Yeom S.I."/>
            <person name="Kim Y.M."/>
            <person name="Seo E."/>
            <person name="Kim K.T."/>
            <person name="Kim M.S."/>
            <person name="Lee J.M."/>
            <person name="Cheong K."/>
            <person name="Shin H.S."/>
            <person name="Kim S.B."/>
            <person name="Han K."/>
            <person name="Lee J."/>
            <person name="Park M."/>
            <person name="Lee H.A."/>
            <person name="Lee H.Y."/>
            <person name="Lee Y."/>
            <person name="Oh S."/>
            <person name="Lee J.H."/>
            <person name="Choi E."/>
            <person name="Choi E."/>
            <person name="Lee S.E."/>
            <person name="Jeon J."/>
            <person name="Kim H."/>
            <person name="Choi G."/>
            <person name="Song H."/>
            <person name="Lee J."/>
            <person name="Lee S.C."/>
            <person name="Kwon J.K."/>
            <person name="Lee H.Y."/>
            <person name="Koo N."/>
            <person name="Hong Y."/>
            <person name="Kim R.W."/>
            <person name="Kang W.H."/>
            <person name="Huh J.H."/>
            <person name="Kang B.C."/>
            <person name="Yang T.J."/>
            <person name="Lee Y.H."/>
            <person name="Bennetzen J.L."/>
            <person name="Choi D."/>
        </authorList>
    </citation>
    <scope>NUCLEOTIDE SEQUENCE [LARGE SCALE GENOMIC DNA]</scope>
    <source>
        <strain evidence="2">cv. PBC81</strain>
    </source>
</reference>
<dbReference type="Gene3D" id="3.30.420.10">
    <property type="entry name" value="Ribonuclease H-like superfamily/Ribonuclease H"/>
    <property type="match status" value="1"/>
</dbReference>
<evidence type="ECO:0000313" key="1">
    <source>
        <dbReference type="EMBL" id="PHT59476.1"/>
    </source>
</evidence>
<evidence type="ECO:0008006" key="3">
    <source>
        <dbReference type="Google" id="ProtNLM"/>
    </source>
</evidence>
<sequence>MLRGCAIDFKGSWYDYLPLIEFAYNNNYHSSIWMALFEAFYGRRCRFPIGWFEVSEAIVLGLDLVVDALEKVQLIREGLQAAQSRQKSYIDVRRKDLEFEIGDYVYIKISPMKGVKRFGKKAKLSP</sequence>